<comment type="cofactor">
    <cofactor evidence="1">
        <name>Zn(2+)</name>
        <dbReference type="ChEBI" id="CHEBI:29105"/>
    </cofactor>
</comment>
<evidence type="ECO:0000256" key="3">
    <source>
        <dbReference type="ARBA" id="ARBA00008829"/>
    </source>
</evidence>
<evidence type="ECO:0000256" key="6">
    <source>
        <dbReference type="ARBA" id="ARBA00012863"/>
    </source>
</evidence>
<dbReference type="Gene3D" id="2.30.40.10">
    <property type="entry name" value="Urease, subunit C, domain 1"/>
    <property type="match status" value="1"/>
</dbReference>
<dbReference type="FunFam" id="3.20.20.140:FF:000174">
    <property type="entry name" value="Dihydropyrimidinase-related protein 2"/>
    <property type="match status" value="1"/>
</dbReference>
<evidence type="ECO:0000259" key="10">
    <source>
        <dbReference type="Pfam" id="PF01979"/>
    </source>
</evidence>
<dbReference type="GO" id="GO:0004038">
    <property type="term" value="F:allantoinase activity"/>
    <property type="evidence" value="ECO:0007669"/>
    <property type="project" value="UniProtKB-EC"/>
</dbReference>
<comment type="similarity">
    <text evidence="3">Belongs to the metallo-dependent hydrolases superfamily. Hydantoinase/dihydropyrimidinase family.</text>
</comment>
<sequence>MPSYEQILRSHTIVLPDGPIDGWIGINDGVIAALGYGDPNDADADQLDDLSDYVVLPGVIDTHVHIRYPGHPEREDFVTGSAAAAAGGVTTILEMPISVPPTWNVDLFEKRVDMAQGRTHVDIGFYAAGGYQAIPHIGQLAEAGAVGYKIFLHRPQKGREHEFEGLWAVETGHIVQVFEAIAKTGLKACVHAEDDELLHYAQERLEQQHRTDPLAHVEGHPLLAETLSVQRAIMIAKHTGARLSICHLSSGTGADLVRRAKADGVPVTAETCPHYLTRVDTDMNAYGAYAKINPPLRSQFEQDLLWAAIQDGTVDFIGSDHAPYTREEKERGRESIWAAPAGCPGLETTLPLLLNGVTAGRLAWTDLARLTASKAADEFGLASKGRIALGRDADFAVVEMTDTTIKAPTMQTKSRETALIYDGQPVAGRVAKTYVRGTLVYDDGHVIGDARHGKVLRSRRHQ</sequence>
<evidence type="ECO:0000256" key="2">
    <source>
        <dbReference type="ARBA" id="ARBA00004968"/>
    </source>
</evidence>
<keyword evidence="7" id="KW-0479">Metal-binding</keyword>
<dbReference type="RefSeq" id="WP_169100968.1">
    <property type="nucleotide sequence ID" value="NZ_JABBVZ010000056.1"/>
</dbReference>
<evidence type="ECO:0000256" key="1">
    <source>
        <dbReference type="ARBA" id="ARBA00001947"/>
    </source>
</evidence>
<dbReference type="GO" id="GO:0005737">
    <property type="term" value="C:cytoplasm"/>
    <property type="evidence" value="ECO:0007669"/>
    <property type="project" value="TreeGrafter"/>
</dbReference>
<keyword evidence="8 11" id="KW-0378">Hydrolase</keyword>
<reference evidence="11 12" key="1">
    <citation type="submission" date="2020-04" db="EMBL/GenBank/DDBJ databases">
        <authorList>
            <person name="Zhang R."/>
            <person name="Schippers A."/>
        </authorList>
    </citation>
    <scope>NUCLEOTIDE SEQUENCE [LARGE SCALE GENOMIC DNA]</scope>
    <source>
        <strain evidence="11 12">DSM 109850</strain>
    </source>
</reference>
<evidence type="ECO:0000256" key="9">
    <source>
        <dbReference type="ARBA" id="ARBA00022833"/>
    </source>
</evidence>
<name>A0A7Y0Q2V7_9FIRM</name>
<dbReference type="Proteomes" id="UP000533476">
    <property type="component" value="Unassembled WGS sequence"/>
</dbReference>
<evidence type="ECO:0000313" key="12">
    <source>
        <dbReference type="Proteomes" id="UP000533476"/>
    </source>
</evidence>
<dbReference type="InterPro" id="IPR006680">
    <property type="entry name" value="Amidohydro-rel"/>
</dbReference>
<dbReference type="InterPro" id="IPR017593">
    <property type="entry name" value="Allantoinase"/>
</dbReference>
<dbReference type="SUPFAM" id="SSF51338">
    <property type="entry name" value="Composite domain of metallo-dependent hydrolases"/>
    <property type="match status" value="1"/>
</dbReference>
<dbReference type="SUPFAM" id="SSF51556">
    <property type="entry name" value="Metallo-dependent hydrolases"/>
    <property type="match status" value="1"/>
</dbReference>
<dbReference type="PANTHER" id="PTHR43668:SF2">
    <property type="entry name" value="ALLANTOINASE"/>
    <property type="match status" value="1"/>
</dbReference>
<evidence type="ECO:0000256" key="4">
    <source>
        <dbReference type="ARBA" id="ARBA00010368"/>
    </source>
</evidence>
<comment type="caution">
    <text evidence="11">The sequence shown here is derived from an EMBL/GenBank/DDBJ whole genome shotgun (WGS) entry which is preliminary data.</text>
</comment>
<dbReference type="InterPro" id="IPR032466">
    <property type="entry name" value="Metal_Hydrolase"/>
</dbReference>
<comment type="pathway">
    <text evidence="2">Nitrogen metabolism; (S)-allantoin degradation; allantoate from (S)-allantoin: step 1/1.</text>
</comment>
<dbReference type="Pfam" id="PF01979">
    <property type="entry name" value="Amidohydro_1"/>
    <property type="match status" value="1"/>
</dbReference>
<dbReference type="GO" id="GO:0008270">
    <property type="term" value="F:zinc ion binding"/>
    <property type="evidence" value="ECO:0007669"/>
    <property type="project" value="InterPro"/>
</dbReference>
<dbReference type="EC" id="3.5.2.5" evidence="6"/>
<dbReference type="Gene3D" id="3.20.20.140">
    <property type="entry name" value="Metal-dependent hydrolases"/>
    <property type="match status" value="1"/>
</dbReference>
<organism evidence="11 12">
    <name type="scientific">Sulfobacillus harzensis</name>
    <dbReference type="NCBI Taxonomy" id="2729629"/>
    <lineage>
        <taxon>Bacteria</taxon>
        <taxon>Bacillati</taxon>
        <taxon>Bacillota</taxon>
        <taxon>Clostridia</taxon>
        <taxon>Eubacteriales</taxon>
        <taxon>Clostridiales Family XVII. Incertae Sedis</taxon>
        <taxon>Sulfobacillus</taxon>
    </lineage>
</organism>
<dbReference type="GO" id="GO:0050897">
    <property type="term" value="F:cobalt ion binding"/>
    <property type="evidence" value="ECO:0007669"/>
    <property type="project" value="InterPro"/>
</dbReference>
<evidence type="ECO:0000256" key="8">
    <source>
        <dbReference type="ARBA" id="ARBA00022801"/>
    </source>
</evidence>
<evidence type="ECO:0000256" key="5">
    <source>
        <dbReference type="ARBA" id="ARBA00011881"/>
    </source>
</evidence>
<comment type="similarity">
    <text evidence="4">Belongs to the metallo-dependent hydrolases superfamily. Allantoinase family.</text>
</comment>
<proteinExistence type="inferred from homology"/>
<dbReference type="InterPro" id="IPR011059">
    <property type="entry name" value="Metal-dep_hydrolase_composite"/>
</dbReference>
<gene>
    <name evidence="11" type="primary">allB</name>
    <name evidence="11" type="ORF">HIJ39_14570</name>
</gene>
<protein>
    <recommendedName>
        <fullName evidence="6">allantoinase</fullName>
        <ecNumber evidence="6">3.5.2.5</ecNumber>
    </recommendedName>
</protein>
<dbReference type="EMBL" id="JABBVZ010000056">
    <property type="protein sequence ID" value="NMP23568.1"/>
    <property type="molecule type" value="Genomic_DNA"/>
</dbReference>
<keyword evidence="12" id="KW-1185">Reference proteome</keyword>
<dbReference type="GO" id="GO:0000256">
    <property type="term" value="P:allantoin catabolic process"/>
    <property type="evidence" value="ECO:0007669"/>
    <property type="project" value="InterPro"/>
</dbReference>
<evidence type="ECO:0000256" key="7">
    <source>
        <dbReference type="ARBA" id="ARBA00022723"/>
    </source>
</evidence>
<comment type="subunit">
    <text evidence="5">Homotetramer.</text>
</comment>
<dbReference type="InterPro" id="IPR050138">
    <property type="entry name" value="DHOase/Allantoinase_Hydrolase"/>
</dbReference>
<feature type="domain" description="Amidohydrolase-related" evidence="10">
    <location>
        <begin position="54"/>
        <end position="440"/>
    </location>
</feature>
<evidence type="ECO:0000313" key="11">
    <source>
        <dbReference type="EMBL" id="NMP23568.1"/>
    </source>
</evidence>
<dbReference type="AlphaFoldDB" id="A0A7Y0Q2V7"/>
<dbReference type="PANTHER" id="PTHR43668">
    <property type="entry name" value="ALLANTOINASE"/>
    <property type="match status" value="1"/>
</dbReference>
<dbReference type="GO" id="GO:0006145">
    <property type="term" value="P:purine nucleobase catabolic process"/>
    <property type="evidence" value="ECO:0007669"/>
    <property type="project" value="TreeGrafter"/>
</dbReference>
<accession>A0A7Y0Q2V7</accession>
<keyword evidence="9" id="KW-0862">Zinc</keyword>
<dbReference type="NCBIfam" id="TIGR03178">
    <property type="entry name" value="allantoinase"/>
    <property type="match status" value="1"/>
</dbReference>